<accession>A0A238ZQE1</accession>
<dbReference type="AlphaFoldDB" id="A0A238ZQE1"/>
<protein>
    <submittedName>
        <fullName evidence="1">Uncharacterized protein</fullName>
    </submittedName>
</protein>
<proteinExistence type="predicted"/>
<sequence length="54" mass="6207">MKALTTKIKKLIEAIGVDEAMENIEQMVHHQQIETFGELEDAIEEELILLEVEI</sequence>
<dbReference type="Proteomes" id="UP000198304">
    <property type="component" value="Unassembled WGS sequence"/>
</dbReference>
<dbReference type="EMBL" id="FZOJ01000001">
    <property type="protein sequence ID" value="SNR85585.1"/>
    <property type="molecule type" value="Genomic_DNA"/>
</dbReference>
<evidence type="ECO:0000313" key="2">
    <source>
        <dbReference type="Proteomes" id="UP000198304"/>
    </source>
</evidence>
<reference evidence="1 2" key="1">
    <citation type="submission" date="2017-06" db="EMBL/GenBank/DDBJ databases">
        <authorList>
            <person name="Kim H.J."/>
            <person name="Triplett B.A."/>
        </authorList>
    </citation>
    <scope>NUCLEOTIDE SEQUENCE [LARGE SCALE GENOMIC DNA]</scope>
    <source>
        <strain evidence="1 2">SCA</strain>
    </source>
</reference>
<gene>
    <name evidence="1" type="ORF">SAMN05446037_100136</name>
</gene>
<evidence type="ECO:0000313" key="1">
    <source>
        <dbReference type="EMBL" id="SNR85585.1"/>
    </source>
</evidence>
<name>A0A238ZQE1_9FIRM</name>
<keyword evidence="2" id="KW-1185">Reference proteome</keyword>
<dbReference type="RefSeq" id="WP_176431110.1">
    <property type="nucleotide sequence ID" value="NZ_FZOJ01000001.1"/>
</dbReference>
<organism evidence="1 2">
    <name type="scientific">Anaerovirgula multivorans</name>
    <dbReference type="NCBI Taxonomy" id="312168"/>
    <lineage>
        <taxon>Bacteria</taxon>
        <taxon>Bacillati</taxon>
        <taxon>Bacillota</taxon>
        <taxon>Clostridia</taxon>
        <taxon>Peptostreptococcales</taxon>
        <taxon>Natronincolaceae</taxon>
        <taxon>Anaerovirgula</taxon>
    </lineage>
</organism>